<evidence type="ECO:0000256" key="1">
    <source>
        <dbReference type="SAM" id="Phobius"/>
    </source>
</evidence>
<sequence>MPRIISSSETTVSLDLLGPNQHTNAEESRKSPALSILEARDGLDEIKGWPEQPRKLRDRSVLSVLLSISDVLIALVPVAFIVLAALAAKLDGQPIERNELGRNVKRITQLGPTIFPIIFAAVAGRSLKTLTRYCAERGMQLGVLELLLASQSVWGAIESQMLLRKFTVVGVHLFFLWSLSPLGGQGFLRMLTTRIDATTTPGLGLVYLPTGAMLPNMTSSVFAQADTATGLAATNSLYNANLLSPDVVKRSSLDVWGNMKVPNWSTVTMVEPSDQNGWRSVPPVSFTRQLHVSCWLANFWSHEQGWQDSEFRF</sequence>
<evidence type="ECO:0000313" key="3">
    <source>
        <dbReference type="Proteomes" id="UP000030672"/>
    </source>
</evidence>
<accession>A0A074WBI6</accession>
<dbReference type="HOGENOM" id="CLU_888476_0_0_1"/>
<evidence type="ECO:0000313" key="2">
    <source>
        <dbReference type="EMBL" id="KEQ59856.1"/>
    </source>
</evidence>
<keyword evidence="1" id="KW-1133">Transmembrane helix</keyword>
<reference evidence="2 3" key="1">
    <citation type="journal article" date="2014" name="BMC Genomics">
        <title>Genome sequencing of four Aureobasidium pullulans varieties: biotechnological potential, stress tolerance, and description of new species.</title>
        <authorList>
            <person name="Gostin Ar C."/>
            <person name="Ohm R.A."/>
            <person name="Kogej T."/>
            <person name="Sonjak S."/>
            <person name="Turk M."/>
            <person name="Zajc J."/>
            <person name="Zalar P."/>
            <person name="Grube M."/>
            <person name="Sun H."/>
            <person name="Han J."/>
            <person name="Sharma A."/>
            <person name="Chiniquy J."/>
            <person name="Ngan C.Y."/>
            <person name="Lipzen A."/>
            <person name="Barry K."/>
            <person name="Grigoriev I.V."/>
            <person name="Gunde-Cimerman N."/>
        </authorList>
    </citation>
    <scope>NUCLEOTIDE SEQUENCE [LARGE SCALE GENOMIC DNA]</scope>
    <source>
        <strain evidence="2 3">CBS 110374</strain>
    </source>
</reference>
<organism evidence="2 3">
    <name type="scientific">Aureobasidium melanogenum (strain CBS 110374)</name>
    <name type="common">Aureobasidium pullulans var. melanogenum</name>
    <dbReference type="NCBI Taxonomy" id="1043003"/>
    <lineage>
        <taxon>Eukaryota</taxon>
        <taxon>Fungi</taxon>
        <taxon>Dikarya</taxon>
        <taxon>Ascomycota</taxon>
        <taxon>Pezizomycotina</taxon>
        <taxon>Dothideomycetes</taxon>
        <taxon>Dothideomycetidae</taxon>
        <taxon>Dothideales</taxon>
        <taxon>Saccotheciaceae</taxon>
        <taxon>Aureobasidium</taxon>
    </lineage>
</organism>
<proteinExistence type="predicted"/>
<keyword evidence="1" id="KW-0812">Transmembrane</keyword>
<keyword evidence="3" id="KW-1185">Reference proteome</keyword>
<dbReference type="EMBL" id="KL584846">
    <property type="protein sequence ID" value="KEQ59856.1"/>
    <property type="molecule type" value="Genomic_DNA"/>
</dbReference>
<dbReference type="Proteomes" id="UP000030672">
    <property type="component" value="Unassembled WGS sequence"/>
</dbReference>
<name>A0A074WBI6_AURM1</name>
<dbReference type="RefSeq" id="XP_040876879.1">
    <property type="nucleotide sequence ID" value="XM_041028631.1"/>
</dbReference>
<protein>
    <submittedName>
        <fullName evidence="2">Uncharacterized protein</fullName>
    </submittedName>
</protein>
<feature type="transmembrane region" description="Helical" evidence="1">
    <location>
        <begin position="169"/>
        <end position="188"/>
    </location>
</feature>
<dbReference type="STRING" id="1043003.A0A074WBI6"/>
<gene>
    <name evidence="2" type="ORF">M437DRAFT_87392</name>
</gene>
<keyword evidence="1" id="KW-0472">Membrane</keyword>
<feature type="transmembrane region" description="Helical" evidence="1">
    <location>
        <begin position="61"/>
        <end position="87"/>
    </location>
</feature>
<feature type="transmembrane region" description="Helical" evidence="1">
    <location>
        <begin position="107"/>
        <end position="127"/>
    </location>
</feature>
<dbReference type="AlphaFoldDB" id="A0A074WBI6"/>
<dbReference type="GeneID" id="63922004"/>